<dbReference type="RefSeq" id="WP_194213003.1">
    <property type="nucleotide sequence ID" value="NZ_CP061205.1"/>
</dbReference>
<keyword evidence="2" id="KW-1185">Reference proteome</keyword>
<dbReference type="Proteomes" id="UP001595444">
    <property type="component" value="Unassembled WGS sequence"/>
</dbReference>
<proteinExistence type="predicted"/>
<comment type="caution">
    <text evidence="1">The sequence shown here is derived from an EMBL/GenBank/DDBJ whole genome shotgun (WGS) entry which is preliminary data.</text>
</comment>
<protein>
    <submittedName>
        <fullName evidence="1">Uncharacterized protein</fullName>
    </submittedName>
</protein>
<evidence type="ECO:0000313" key="1">
    <source>
        <dbReference type="EMBL" id="MFC3053165.1"/>
    </source>
</evidence>
<sequence length="242" mass="25280">MSAKVWIDGYDYAVGLLRAGGDPWGQPDGMGLFCGEVLKLLSADYFMLPVAPLLQKHMTQTDGDPEDIAEALNDAVEDGALLGELETAIASLSANGVLSNILLVLPGPATAVLSNSDEDAMDLASLALGDILRKAGSASIVQIGLDEKHTAGLQMASSMFRIADHFGLSVAVLNHQHGEQAAKAFPAADSSELFAQCQTIGPDAFKSGGAVNANAMDVRIMIPADSNPEFVLSRIKDLKEGA</sequence>
<gene>
    <name evidence="1" type="ORF">ACFOKA_14720</name>
</gene>
<evidence type="ECO:0000313" key="2">
    <source>
        <dbReference type="Proteomes" id="UP001595444"/>
    </source>
</evidence>
<reference evidence="2" key="1">
    <citation type="journal article" date="2019" name="Int. J. Syst. Evol. Microbiol.">
        <title>The Global Catalogue of Microorganisms (GCM) 10K type strain sequencing project: providing services to taxonomists for standard genome sequencing and annotation.</title>
        <authorList>
            <consortium name="The Broad Institute Genomics Platform"/>
            <consortium name="The Broad Institute Genome Sequencing Center for Infectious Disease"/>
            <person name="Wu L."/>
            <person name="Ma J."/>
        </authorList>
    </citation>
    <scope>NUCLEOTIDE SEQUENCE [LARGE SCALE GENOMIC DNA]</scope>
    <source>
        <strain evidence="2">KCTC 62164</strain>
    </source>
</reference>
<dbReference type="EMBL" id="JBHRSL010000010">
    <property type="protein sequence ID" value="MFC3053165.1"/>
    <property type="molecule type" value="Genomic_DNA"/>
</dbReference>
<accession>A0ABV7D8F7</accession>
<organism evidence="1 2">
    <name type="scientific">Kordiimonas pumila</name>
    <dbReference type="NCBI Taxonomy" id="2161677"/>
    <lineage>
        <taxon>Bacteria</taxon>
        <taxon>Pseudomonadati</taxon>
        <taxon>Pseudomonadota</taxon>
        <taxon>Alphaproteobacteria</taxon>
        <taxon>Kordiimonadales</taxon>
        <taxon>Kordiimonadaceae</taxon>
        <taxon>Kordiimonas</taxon>
    </lineage>
</organism>
<name>A0ABV7D8F7_9PROT</name>